<organism evidence="3 4">
    <name type="scientific">Parageobacillus caldoxylosilyticus NBRC 107762</name>
    <dbReference type="NCBI Taxonomy" id="1220594"/>
    <lineage>
        <taxon>Bacteria</taxon>
        <taxon>Bacillati</taxon>
        <taxon>Bacillota</taxon>
        <taxon>Bacilli</taxon>
        <taxon>Bacillales</taxon>
        <taxon>Anoxybacillaceae</taxon>
        <taxon>Saccharococcus</taxon>
    </lineage>
</organism>
<dbReference type="EMBL" id="BAWO01000055">
    <property type="protein sequence ID" value="GAJ40992.1"/>
    <property type="molecule type" value="Genomic_DNA"/>
</dbReference>
<dbReference type="Proteomes" id="UP000023561">
    <property type="component" value="Unassembled WGS sequence"/>
</dbReference>
<evidence type="ECO:0000256" key="1">
    <source>
        <dbReference type="SAM" id="Phobius"/>
    </source>
</evidence>
<name>A0A023DIB6_9BACL</name>
<feature type="domain" description="GerMN" evidence="2">
    <location>
        <begin position="270"/>
        <end position="354"/>
    </location>
</feature>
<comment type="caution">
    <text evidence="3">The sequence shown here is derived from an EMBL/GenBank/DDBJ whole genome shotgun (WGS) entry which is preliminary data.</text>
</comment>
<dbReference type="AlphaFoldDB" id="A0A023DIB6"/>
<evidence type="ECO:0000313" key="3">
    <source>
        <dbReference type="EMBL" id="GAJ40992.1"/>
    </source>
</evidence>
<protein>
    <recommendedName>
        <fullName evidence="2">GerMN domain-containing protein</fullName>
    </recommendedName>
</protein>
<feature type="transmembrane region" description="Helical" evidence="1">
    <location>
        <begin position="45"/>
        <end position="65"/>
    </location>
</feature>
<gene>
    <name evidence="3" type="ORF">GCA01S_055_00250</name>
</gene>
<dbReference type="InterPro" id="IPR019606">
    <property type="entry name" value="GerMN"/>
</dbReference>
<keyword evidence="4" id="KW-1185">Reference proteome</keyword>
<dbReference type="RefSeq" id="WP_042410948.1">
    <property type="nucleotide sequence ID" value="NZ_BAWO01000055.1"/>
</dbReference>
<keyword evidence="1" id="KW-1133">Transmembrane helix</keyword>
<keyword evidence="1" id="KW-0812">Transmembrane</keyword>
<keyword evidence="1" id="KW-0472">Membrane</keyword>
<dbReference type="Pfam" id="PF10646">
    <property type="entry name" value="Germane"/>
    <property type="match status" value="1"/>
</dbReference>
<sequence>MKKFRWNDECLEHTLQQMPMIKDHRSKEEIYQQLIKARKTARWKAWFLPSLISVVAAVSVVAIYAPSLPFTQRPEKSSEKLDRHMITLQAEQPAKESQTLLSAREHDSFLSRIVTKDALNDQDIVVVGIPDQQSQIIIPISVPVKKYEQAAEQLKMAKSQIDEQKWGLSKRLLNGVTIVPSRESNRVWLVRVSKQHPVFSEGSMGESLFLASVEETIRWMGGKKVRFFTEKKEGMAFHHKGYIKEVEIPNKKRAYYLYWSGSTHSVFLVPSPQHVSTFLEALKQMKKDGGGPLRSTVPKGVRIKKVSVQNDHVVIQFTEDSKLNGLPSIQWMMEAILLTAKEFGFRTVTFKGGGVKQIGPYMFGKKIAVPVGPNPITVYASAQ</sequence>
<dbReference type="OrthoDB" id="2965336at2"/>
<accession>A0A023DIB6</accession>
<evidence type="ECO:0000313" key="4">
    <source>
        <dbReference type="Proteomes" id="UP000023561"/>
    </source>
</evidence>
<reference evidence="3 4" key="1">
    <citation type="submission" date="2014-04" db="EMBL/GenBank/DDBJ databases">
        <title>Whole genome shotgun sequence of Geobacillus caldoxylosilyticus NBRC 107762.</title>
        <authorList>
            <person name="Hosoyama A."/>
            <person name="Hosoyama Y."/>
            <person name="Katano-Makiyama Y."/>
            <person name="Tsuchikane K."/>
            <person name="Ohji S."/>
            <person name="Ichikawa N."/>
            <person name="Yamazoe A."/>
            <person name="Fujita N."/>
        </authorList>
    </citation>
    <scope>NUCLEOTIDE SEQUENCE [LARGE SCALE GENOMIC DNA]</scope>
    <source>
        <strain evidence="3 4">NBRC 107762</strain>
    </source>
</reference>
<evidence type="ECO:0000259" key="2">
    <source>
        <dbReference type="Pfam" id="PF10646"/>
    </source>
</evidence>
<proteinExistence type="predicted"/>